<keyword evidence="2" id="KW-1185">Reference proteome</keyword>
<proteinExistence type="predicted"/>
<dbReference type="Pfam" id="PF18855">
    <property type="entry name" value="baeRF_family11"/>
    <property type="match status" value="1"/>
</dbReference>
<sequence>MTALRPLSAHELEGIIDRRGVCVTVYTETGPRADLDDAIHAASLLLRDEQDDATRTAVLDGLRDVSGDIRAHVPGGAAIFATPTEVRTVPLQGLPTAPDAGARVQTADRFFVAPLLADLDSRIPVMVLALSQNAVRLVDADVEPPRIVPVPGLPQDLRSFDALDLTNDRETLSHLRTSEEPTIRQRQYIHAIDEALAEVVDAETLLVVAAAEPLAGLFGELSRHPRLAHPGLVGNADEQTPDELAVAAVAAVARERAAVRDRELARLAEFPDRDLVADEPAVVLAAGRLGAIDTLFVDLDRSDEVDAVEDVARAAHEGGARIVIAAPTAALPGHRPAAAILRYPVDADQVEVG</sequence>
<organism evidence="1 2">
    <name type="scientific">Lysinimonas soli</name>
    <dbReference type="NCBI Taxonomy" id="1074233"/>
    <lineage>
        <taxon>Bacteria</taxon>
        <taxon>Bacillati</taxon>
        <taxon>Actinomycetota</taxon>
        <taxon>Actinomycetes</taxon>
        <taxon>Micrococcales</taxon>
        <taxon>Microbacteriaceae</taxon>
        <taxon>Lysinimonas</taxon>
    </lineage>
</organism>
<dbReference type="InterPro" id="IPR041638">
    <property type="entry name" value="BaeRF_family11"/>
</dbReference>
<dbReference type="RefSeq" id="WP_386739541.1">
    <property type="nucleotide sequence ID" value="NZ_JBHSMG010000001.1"/>
</dbReference>
<dbReference type="EMBL" id="JBHSMG010000001">
    <property type="protein sequence ID" value="MFC5501878.1"/>
    <property type="molecule type" value="Genomic_DNA"/>
</dbReference>
<protein>
    <recommendedName>
        <fullName evidence="3">Peptide chain release factor 1</fullName>
    </recommendedName>
</protein>
<evidence type="ECO:0000313" key="2">
    <source>
        <dbReference type="Proteomes" id="UP001596039"/>
    </source>
</evidence>
<evidence type="ECO:0000313" key="1">
    <source>
        <dbReference type="EMBL" id="MFC5501878.1"/>
    </source>
</evidence>
<comment type="caution">
    <text evidence="1">The sequence shown here is derived from an EMBL/GenBank/DDBJ whole genome shotgun (WGS) entry which is preliminary data.</text>
</comment>
<reference evidence="2" key="1">
    <citation type="journal article" date="2019" name="Int. J. Syst. Evol. Microbiol.">
        <title>The Global Catalogue of Microorganisms (GCM) 10K type strain sequencing project: providing services to taxonomists for standard genome sequencing and annotation.</title>
        <authorList>
            <consortium name="The Broad Institute Genomics Platform"/>
            <consortium name="The Broad Institute Genome Sequencing Center for Infectious Disease"/>
            <person name="Wu L."/>
            <person name="Ma J."/>
        </authorList>
    </citation>
    <scope>NUCLEOTIDE SEQUENCE [LARGE SCALE GENOMIC DNA]</scope>
    <source>
        <strain evidence="2">CGMCC 4.6997</strain>
    </source>
</reference>
<evidence type="ECO:0008006" key="3">
    <source>
        <dbReference type="Google" id="ProtNLM"/>
    </source>
</evidence>
<dbReference type="Proteomes" id="UP001596039">
    <property type="component" value="Unassembled WGS sequence"/>
</dbReference>
<name>A0ABW0NRE9_9MICO</name>
<gene>
    <name evidence="1" type="ORF">ACFPJ4_06445</name>
</gene>
<accession>A0ABW0NRE9</accession>